<keyword evidence="1" id="KW-0479">Metal-binding</keyword>
<feature type="domain" description="Nuclear receptor" evidence="9">
    <location>
        <begin position="17"/>
        <end position="106"/>
    </location>
</feature>
<dbReference type="AlphaFoldDB" id="A0A817TUS4"/>
<keyword evidence="2" id="KW-0863">Zinc-finger</keyword>
<evidence type="ECO:0000256" key="3">
    <source>
        <dbReference type="ARBA" id="ARBA00022833"/>
    </source>
</evidence>
<dbReference type="PRINTS" id="PR00047">
    <property type="entry name" value="STROIDFINGER"/>
</dbReference>
<dbReference type="InterPro" id="IPR018473">
    <property type="entry name" value="Hermes_transposase_DNA-db"/>
</dbReference>
<accession>A0A817TUS4</accession>
<dbReference type="EMBL" id="CAJNYU010000033">
    <property type="protein sequence ID" value="CAF3322553.1"/>
    <property type="molecule type" value="Genomic_DNA"/>
</dbReference>
<reference evidence="10" key="1">
    <citation type="submission" date="2021-02" db="EMBL/GenBank/DDBJ databases">
        <authorList>
            <person name="Nowell W R."/>
        </authorList>
    </citation>
    <scope>NUCLEOTIDE SEQUENCE</scope>
</reference>
<dbReference type="InterPro" id="IPR012337">
    <property type="entry name" value="RNaseH-like_sf"/>
</dbReference>
<dbReference type="PANTHER" id="PTHR24082">
    <property type="entry name" value="NUCLEAR HORMONE RECEPTOR"/>
    <property type="match status" value="1"/>
</dbReference>
<dbReference type="PANTHER" id="PTHR24082:SF283">
    <property type="entry name" value="NUCLEAR HORMONE RECEPTOR HR96"/>
    <property type="match status" value="1"/>
</dbReference>
<keyword evidence="3" id="KW-0862">Zinc</keyword>
<name>A0A817TUS4_9BILA</name>
<dbReference type="InterPro" id="IPR013088">
    <property type="entry name" value="Znf_NHR/GATA"/>
</dbReference>
<dbReference type="InterPro" id="IPR001628">
    <property type="entry name" value="Znf_hrmn_rcpt"/>
</dbReference>
<dbReference type="SUPFAM" id="SSF140996">
    <property type="entry name" value="Hermes dimerisation domain"/>
    <property type="match status" value="1"/>
</dbReference>
<dbReference type="GO" id="GO:0004879">
    <property type="term" value="F:nuclear receptor activity"/>
    <property type="evidence" value="ECO:0007669"/>
    <property type="project" value="TreeGrafter"/>
</dbReference>
<sequence length="592" mass="67799">MNTTPVNHNRYRTLNFNHECIVCGSKAVGINFGVSSCAPCKAFFRRNARRKDVLTLPCHHSDINPFDENNTDSNDMAMRYLQIRRCSSCRLRRCFEVGMKEELIRTDEENQRHRELVDNNRKRRETLQKQELERENQLSLTKLAPLKSNSKDRTVIQEEFTKWICSSIRPFNLVSDPGLKTMLQTIIDICKKYQGSINIDDILATPTTISNNVKKLAEYYRSLLRSILIEQAESGTLDVCPNLWTDNHKKIKYLGVTVYFVTNGYELFTFDLCCTRFNEIGKAGESALKAIREQLNLFGLLSYMDNNKITFTSDRGANILKALKDDTIAPSPSKHGEANTALSDLPPKPKEVLKTIATSKKLVKYVKLAGLNKNIEERGGVALKQKCVVRWLSMSNMLESVDASIEHIRFILLSKSSKSQCYFKLNNINIDALKDLIGLLSKLKNVSSLVQTGTRPSLHMAYICINKLERHLSGINVNADGIDFFRKRLIQLLKCMFTFDDKHLAAAILHPLYRKLTFATTYFKSIAHFYIREQLNDILGLSEQDQFADPDDNSDPDDIGPIAMITFKNDELERYLRMNIEDIYKQSNPLKF</sequence>
<protein>
    <recommendedName>
        <fullName evidence="9">Nuclear receptor domain-containing protein</fullName>
    </recommendedName>
</protein>
<evidence type="ECO:0000256" key="1">
    <source>
        <dbReference type="ARBA" id="ARBA00022723"/>
    </source>
</evidence>
<gene>
    <name evidence="10" type="ORF">FME351_LOCUS1523</name>
</gene>
<dbReference type="PROSITE" id="PS51030">
    <property type="entry name" value="NUCLEAR_REC_DBD_2"/>
    <property type="match status" value="1"/>
</dbReference>
<proteinExistence type="predicted"/>
<evidence type="ECO:0000256" key="2">
    <source>
        <dbReference type="ARBA" id="ARBA00022771"/>
    </source>
</evidence>
<dbReference type="SUPFAM" id="SSF53098">
    <property type="entry name" value="Ribonuclease H-like"/>
    <property type="match status" value="1"/>
</dbReference>
<dbReference type="Pfam" id="PF00105">
    <property type="entry name" value="zf-C4"/>
    <property type="match status" value="1"/>
</dbReference>
<evidence type="ECO:0000256" key="6">
    <source>
        <dbReference type="ARBA" id="ARBA00023163"/>
    </source>
</evidence>
<evidence type="ECO:0000256" key="4">
    <source>
        <dbReference type="ARBA" id="ARBA00023015"/>
    </source>
</evidence>
<keyword evidence="8" id="KW-0539">Nucleus</keyword>
<dbReference type="SMART" id="SM00399">
    <property type="entry name" value="ZnF_C4"/>
    <property type="match status" value="1"/>
</dbReference>
<organism evidence="10 11">
    <name type="scientific">Rotaria socialis</name>
    <dbReference type="NCBI Taxonomy" id="392032"/>
    <lineage>
        <taxon>Eukaryota</taxon>
        <taxon>Metazoa</taxon>
        <taxon>Spiralia</taxon>
        <taxon>Gnathifera</taxon>
        <taxon>Rotifera</taxon>
        <taxon>Eurotatoria</taxon>
        <taxon>Bdelloidea</taxon>
        <taxon>Philodinida</taxon>
        <taxon>Philodinidae</taxon>
        <taxon>Rotaria</taxon>
    </lineage>
</organism>
<dbReference type="Pfam" id="PF10683">
    <property type="entry name" value="DBD_Tnp_Hermes"/>
    <property type="match status" value="1"/>
</dbReference>
<evidence type="ECO:0000256" key="8">
    <source>
        <dbReference type="ARBA" id="ARBA00023242"/>
    </source>
</evidence>
<dbReference type="Gene3D" id="3.30.50.10">
    <property type="entry name" value="Erythroid Transcription Factor GATA-1, subunit A"/>
    <property type="match status" value="1"/>
</dbReference>
<keyword evidence="6" id="KW-0804">Transcription</keyword>
<dbReference type="GO" id="GO:0045944">
    <property type="term" value="P:positive regulation of transcription by RNA polymerase II"/>
    <property type="evidence" value="ECO:0007669"/>
    <property type="project" value="TreeGrafter"/>
</dbReference>
<dbReference type="GO" id="GO:0000978">
    <property type="term" value="F:RNA polymerase II cis-regulatory region sequence-specific DNA binding"/>
    <property type="evidence" value="ECO:0007669"/>
    <property type="project" value="TreeGrafter"/>
</dbReference>
<keyword evidence="7" id="KW-0675">Receptor</keyword>
<evidence type="ECO:0000313" key="11">
    <source>
        <dbReference type="Proteomes" id="UP000663869"/>
    </source>
</evidence>
<evidence type="ECO:0000259" key="9">
    <source>
        <dbReference type="PROSITE" id="PS51030"/>
    </source>
</evidence>
<dbReference type="PROSITE" id="PS00031">
    <property type="entry name" value="NUCLEAR_REC_DBD_1"/>
    <property type="match status" value="1"/>
</dbReference>
<evidence type="ECO:0000256" key="7">
    <source>
        <dbReference type="ARBA" id="ARBA00023170"/>
    </source>
</evidence>
<dbReference type="GO" id="GO:0030154">
    <property type="term" value="P:cell differentiation"/>
    <property type="evidence" value="ECO:0007669"/>
    <property type="project" value="TreeGrafter"/>
</dbReference>
<dbReference type="GO" id="GO:0000122">
    <property type="term" value="P:negative regulation of transcription by RNA polymerase II"/>
    <property type="evidence" value="ECO:0007669"/>
    <property type="project" value="TreeGrafter"/>
</dbReference>
<keyword evidence="4" id="KW-0805">Transcription regulation</keyword>
<dbReference type="InterPro" id="IPR050234">
    <property type="entry name" value="Nuclear_hormone_rcpt_NR1"/>
</dbReference>
<keyword evidence="5" id="KW-0238">DNA-binding</keyword>
<dbReference type="Gene3D" id="1.10.10.1070">
    <property type="entry name" value="Zinc finger, BED domain-containing"/>
    <property type="match status" value="1"/>
</dbReference>
<dbReference type="Proteomes" id="UP000663869">
    <property type="component" value="Unassembled WGS sequence"/>
</dbReference>
<evidence type="ECO:0000313" key="10">
    <source>
        <dbReference type="EMBL" id="CAF3322553.1"/>
    </source>
</evidence>
<comment type="caution">
    <text evidence="10">The sequence shown here is derived from an EMBL/GenBank/DDBJ whole genome shotgun (WGS) entry which is preliminary data.</text>
</comment>
<evidence type="ECO:0000256" key="5">
    <source>
        <dbReference type="ARBA" id="ARBA00023125"/>
    </source>
</evidence>
<dbReference type="SUPFAM" id="SSF57716">
    <property type="entry name" value="Glucocorticoid receptor-like (DNA-binding domain)"/>
    <property type="match status" value="1"/>
</dbReference>
<dbReference type="GO" id="GO:0008270">
    <property type="term" value="F:zinc ion binding"/>
    <property type="evidence" value="ECO:0007669"/>
    <property type="project" value="UniProtKB-KW"/>
</dbReference>